<sequence>MATTGIFKIVSSNNDITAAEVSGSENELNLQNCRNTLLEKFENLANQLSAGWKYHIANTDGIKEAWINFDDFYTEICSFASSDQNLPTIVNSNKTNDTGFESYRYHHHQQQQHHYRTTQECHKLLIEKVDALTSKLSPNWTMAIESINGISLAWKNFLQYFQRICAQDHGKPYNFHHINCFTNICLIKTGGMTINLLEIKQKVGN</sequence>
<evidence type="ECO:0000313" key="1">
    <source>
        <dbReference type="EMBL" id="VDN02786.1"/>
    </source>
</evidence>
<protein>
    <submittedName>
        <fullName evidence="1 3">Uncharacterized protein</fullName>
    </submittedName>
</protein>
<organism evidence="3">
    <name type="scientific">Thelazia callipaeda</name>
    <name type="common">Oriental eyeworm</name>
    <name type="synonym">Parasitic nematode</name>
    <dbReference type="NCBI Taxonomy" id="103827"/>
    <lineage>
        <taxon>Eukaryota</taxon>
        <taxon>Metazoa</taxon>
        <taxon>Ecdysozoa</taxon>
        <taxon>Nematoda</taxon>
        <taxon>Chromadorea</taxon>
        <taxon>Rhabditida</taxon>
        <taxon>Spirurina</taxon>
        <taxon>Spiruromorpha</taxon>
        <taxon>Thelazioidea</taxon>
        <taxon>Thelaziidae</taxon>
        <taxon>Thelazia</taxon>
    </lineage>
</organism>
<gene>
    <name evidence="1" type="ORF">TCLT_LOCUS5531</name>
</gene>
<dbReference type="STRING" id="103827.A0A0N5CYL3"/>
<dbReference type="Proteomes" id="UP000276776">
    <property type="component" value="Unassembled WGS sequence"/>
</dbReference>
<dbReference type="OrthoDB" id="5868887at2759"/>
<keyword evidence="2" id="KW-1185">Reference proteome</keyword>
<reference evidence="1 2" key="2">
    <citation type="submission" date="2018-11" db="EMBL/GenBank/DDBJ databases">
        <authorList>
            <consortium name="Pathogen Informatics"/>
        </authorList>
    </citation>
    <scope>NUCLEOTIDE SEQUENCE [LARGE SCALE GENOMIC DNA]</scope>
</reference>
<dbReference type="EMBL" id="UYYF01004345">
    <property type="protein sequence ID" value="VDN02786.1"/>
    <property type="molecule type" value="Genomic_DNA"/>
</dbReference>
<dbReference type="OMA" id="KEAWINF"/>
<proteinExistence type="predicted"/>
<evidence type="ECO:0000313" key="2">
    <source>
        <dbReference type="Proteomes" id="UP000276776"/>
    </source>
</evidence>
<name>A0A0N5CYL3_THECL</name>
<dbReference type="WBParaSite" id="TCLT_0000554201-mRNA-1">
    <property type="protein sequence ID" value="TCLT_0000554201-mRNA-1"/>
    <property type="gene ID" value="TCLT_0000554201"/>
</dbReference>
<reference evidence="3" key="1">
    <citation type="submission" date="2017-02" db="UniProtKB">
        <authorList>
            <consortium name="WormBaseParasite"/>
        </authorList>
    </citation>
    <scope>IDENTIFICATION</scope>
</reference>
<accession>A0A0N5CYL3</accession>
<dbReference type="AlphaFoldDB" id="A0A0N5CYL3"/>
<evidence type="ECO:0000313" key="3">
    <source>
        <dbReference type="WBParaSite" id="TCLT_0000554201-mRNA-1"/>
    </source>
</evidence>